<gene>
    <name evidence="1" type="ORF">N657DRAFT_220824</name>
</gene>
<proteinExistence type="predicted"/>
<sequence length="113" mass="12458">MSLACRSPCLAQVQHSLYLSAVFLLPIRLICSSSDSLCFISSAASRLLFLLDPGPQHATAGIAQLVPLSGGYRDWGTRPFYISHWLALGGRHRLVRFGSTHTFTWEDEPICVP</sequence>
<accession>A0AAN6U721</accession>
<reference evidence="1" key="1">
    <citation type="journal article" date="2023" name="Mol. Phylogenet. Evol.">
        <title>Genome-scale phylogeny and comparative genomics of the fungal order Sordariales.</title>
        <authorList>
            <person name="Hensen N."/>
            <person name="Bonometti L."/>
            <person name="Westerberg I."/>
            <person name="Brannstrom I.O."/>
            <person name="Guillou S."/>
            <person name="Cros-Aarteil S."/>
            <person name="Calhoun S."/>
            <person name="Haridas S."/>
            <person name="Kuo A."/>
            <person name="Mondo S."/>
            <person name="Pangilinan J."/>
            <person name="Riley R."/>
            <person name="LaButti K."/>
            <person name="Andreopoulos B."/>
            <person name="Lipzen A."/>
            <person name="Chen C."/>
            <person name="Yan M."/>
            <person name="Daum C."/>
            <person name="Ng V."/>
            <person name="Clum A."/>
            <person name="Steindorff A."/>
            <person name="Ohm R.A."/>
            <person name="Martin F."/>
            <person name="Silar P."/>
            <person name="Natvig D.O."/>
            <person name="Lalanne C."/>
            <person name="Gautier V."/>
            <person name="Ament-Velasquez S.L."/>
            <person name="Kruys A."/>
            <person name="Hutchinson M.I."/>
            <person name="Powell A.J."/>
            <person name="Barry K."/>
            <person name="Miller A.N."/>
            <person name="Grigoriev I.V."/>
            <person name="Debuchy R."/>
            <person name="Gladieux P."/>
            <person name="Hiltunen Thoren M."/>
            <person name="Johannesson H."/>
        </authorList>
    </citation>
    <scope>NUCLEOTIDE SEQUENCE</scope>
    <source>
        <strain evidence="1">CBS 731.68</strain>
    </source>
</reference>
<keyword evidence="2" id="KW-1185">Reference proteome</keyword>
<dbReference type="GeneID" id="87823047"/>
<dbReference type="EMBL" id="MU853224">
    <property type="protein sequence ID" value="KAK4127637.1"/>
    <property type="molecule type" value="Genomic_DNA"/>
</dbReference>
<name>A0AAN6U721_9PEZI</name>
<evidence type="ECO:0000313" key="1">
    <source>
        <dbReference type="EMBL" id="KAK4127637.1"/>
    </source>
</evidence>
<protein>
    <submittedName>
        <fullName evidence="1">Uncharacterized protein</fullName>
    </submittedName>
</protein>
<evidence type="ECO:0000313" key="2">
    <source>
        <dbReference type="Proteomes" id="UP001302602"/>
    </source>
</evidence>
<comment type="caution">
    <text evidence="1">The sequence shown here is derived from an EMBL/GenBank/DDBJ whole genome shotgun (WGS) entry which is preliminary data.</text>
</comment>
<dbReference type="Proteomes" id="UP001302602">
    <property type="component" value="Unassembled WGS sequence"/>
</dbReference>
<reference evidence="1" key="2">
    <citation type="submission" date="2023-05" db="EMBL/GenBank/DDBJ databases">
        <authorList>
            <consortium name="Lawrence Berkeley National Laboratory"/>
            <person name="Steindorff A."/>
            <person name="Hensen N."/>
            <person name="Bonometti L."/>
            <person name="Westerberg I."/>
            <person name="Brannstrom I.O."/>
            <person name="Guillou S."/>
            <person name="Cros-Aarteil S."/>
            <person name="Calhoun S."/>
            <person name="Haridas S."/>
            <person name="Kuo A."/>
            <person name="Mondo S."/>
            <person name="Pangilinan J."/>
            <person name="Riley R."/>
            <person name="Labutti K."/>
            <person name="Andreopoulos B."/>
            <person name="Lipzen A."/>
            <person name="Chen C."/>
            <person name="Yanf M."/>
            <person name="Daum C."/>
            <person name="Ng V."/>
            <person name="Clum A."/>
            <person name="Ohm R."/>
            <person name="Martin F."/>
            <person name="Silar P."/>
            <person name="Natvig D."/>
            <person name="Lalanne C."/>
            <person name="Gautier V."/>
            <person name="Ament-Velasquez S.L."/>
            <person name="Kruys A."/>
            <person name="Hutchinson M.I."/>
            <person name="Powell A.J."/>
            <person name="Barry K."/>
            <person name="Miller A.N."/>
            <person name="Grigoriev I.V."/>
            <person name="Debuchy R."/>
            <person name="Gladieux P."/>
            <person name="Thoren M.H."/>
            <person name="Johannesson H."/>
        </authorList>
    </citation>
    <scope>NUCLEOTIDE SEQUENCE</scope>
    <source>
        <strain evidence="1">CBS 731.68</strain>
    </source>
</reference>
<dbReference type="RefSeq" id="XP_062651408.1">
    <property type="nucleotide sequence ID" value="XM_062786281.1"/>
</dbReference>
<organism evidence="1 2">
    <name type="scientific">Parathielavia appendiculata</name>
    <dbReference type="NCBI Taxonomy" id="2587402"/>
    <lineage>
        <taxon>Eukaryota</taxon>
        <taxon>Fungi</taxon>
        <taxon>Dikarya</taxon>
        <taxon>Ascomycota</taxon>
        <taxon>Pezizomycotina</taxon>
        <taxon>Sordariomycetes</taxon>
        <taxon>Sordariomycetidae</taxon>
        <taxon>Sordariales</taxon>
        <taxon>Chaetomiaceae</taxon>
        <taxon>Parathielavia</taxon>
    </lineage>
</organism>
<dbReference type="AlphaFoldDB" id="A0AAN6U721"/>